<evidence type="ECO:0000313" key="2">
    <source>
        <dbReference type="EMBL" id="KAF6732853.1"/>
    </source>
</evidence>
<accession>A0A834CJ41</accession>
<keyword evidence="1" id="KW-0732">Signal</keyword>
<sequence>MEQQCPCCVWLLAMSALQRSHAVTQTASHAWPMAFRSTWSSSLNTVSTGFAVALSVPHTRAPKPRSSPTCGCFSLPLPQQSGEKLAASCSGGLVRRKGANSDHHDGGSRRRMLIHRLAARSPQPGMPKMEACVHLSCNMRSSGYTELESVSSISTTASRCRARRT</sequence>
<dbReference type="EMBL" id="WKFB01000179">
    <property type="protein sequence ID" value="KAF6732853.1"/>
    <property type="molecule type" value="Genomic_DNA"/>
</dbReference>
<name>A0A834CJ41_ORYME</name>
<feature type="chain" id="PRO_5032958753" description="Secreted protein" evidence="1">
    <location>
        <begin position="23"/>
        <end position="165"/>
    </location>
</feature>
<reference evidence="2" key="1">
    <citation type="journal article" name="BMC Genomics">
        <title>Long-read sequencing and de novo genome assembly of marine medaka (Oryzias melastigma).</title>
        <authorList>
            <person name="Liang P."/>
            <person name="Saqib H.S.A."/>
            <person name="Ni X."/>
            <person name="Shen Y."/>
        </authorList>
    </citation>
    <scope>NUCLEOTIDE SEQUENCE</scope>
    <source>
        <strain evidence="2">Bigg-433</strain>
    </source>
</reference>
<protein>
    <recommendedName>
        <fullName evidence="4">Secreted protein</fullName>
    </recommendedName>
</protein>
<proteinExistence type="predicted"/>
<gene>
    <name evidence="2" type="ORF">FQA47_006708</name>
</gene>
<evidence type="ECO:0000256" key="1">
    <source>
        <dbReference type="SAM" id="SignalP"/>
    </source>
</evidence>
<dbReference type="AlphaFoldDB" id="A0A834CJ41"/>
<feature type="signal peptide" evidence="1">
    <location>
        <begin position="1"/>
        <end position="22"/>
    </location>
</feature>
<evidence type="ECO:0008006" key="4">
    <source>
        <dbReference type="Google" id="ProtNLM"/>
    </source>
</evidence>
<evidence type="ECO:0000313" key="3">
    <source>
        <dbReference type="Proteomes" id="UP000646548"/>
    </source>
</evidence>
<organism evidence="2 3">
    <name type="scientific">Oryzias melastigma</name>
    <name type="common">Marine medaka</name>
    <dbReference type="NCBI Taxonomy" id="30732"/>
    <lineage>
        <taxon>Eukaryota</taxon>
        <taxon>Metazoa</taxon>
        <taxon>Chordata</taxon>
        <taxon>Craniata</taxon>
        <taxon>Vertebrata</taxon>
        <taxon>Euteleostomi</taxon>
        <taxon>Actinopterygii</taxon>
        <taxon>Neopterygii</taxon>
        <taxon>Teleostei</taxon>
        <taxon>Neoteleostei</taxon>
        <taxon>Acanthomorphata</taxon>
        <taxon>Ovalentaria</taxon>
        <taxon>Atherinomorphae</taxon>
        <taxon>Beloniformes</taxon>
        <taxon>Adrianichthyidae</taxon>
        <taxon>Oryziinae</taxon>
        <taxon>Oryzias</taxon>
    </lineage>
</organism>
<dbReference type="Proteomes" id="UP000646548">
    <property type="component" value="Unassembled WGS sequence"/>
</dbReference>
<comment type="caution">
    <text evidence="2">The sequence shown here is derived from an EMBL/GenBank/DDBJ whole genome shotgun (WGS) entry which is preliminary data.</text>
</comment>